<dbReference type="RefSeq" id="WP_064015100.1">
    <property type="nucleotide sequence ID" value="NZ_CP011387.1"/>
</dbReference>
<keyword evidence="1" id="KW-0732">Signal</keyword>
<sequence>MKRIALLCAAFIGTAAAERVPNTQVYYFREFDSMTDANKSTVAVAEINDTEANTFFSFLCRNGQPDVYLQTKNDLLTTSDYDADRYPNLMYRVDSQQAKTLPSDGATDNGKIDLTTMAFDTARDQILVAAFKNAQSKVTVRILRNSASALDYTFYVKGFKQAMTAVNNCK</sequence>
<keyword evidence="3" id="KW-1185">Reference proteome</keyword>
<organism evidence="2 3">
    <name type="scientific">Deinococcus puniceus</name>
    <dbReference type="NCBI Taxonomy" id="1182568"/>
    <lineage>
        <taxon>Bacteria</taxon>
        <taxon>Thermotogati</taxon>
        <taxon>Deinococcota</taxon>
        <taxon>Deinococci</taxon>
        <taxon>Deinococcales</taxon>
        <taxon>Deinococcaceae</taxon>
        <taxon>Deinococcus</taxon>
    </lineage>
</organism>
<dbReference type="STRING" id="1182568.SU48_09810"/>
<accession>A0A172TB21</accession>
<proteinExistence type="predicted"/>
<evidence type="ECO:0000256" key="1">
    <source>
        <dbReference type="SAM" id="SignalP"/>
    </source>
</evidence>
<name>A0A172TB21_9DEIO</name>
<reference evidence="2 3" key="1">
    <citation type="submission" date="2015-01" db="EMBL/GenBank/DDBJ databases">
        <title>Deinococcus puniceus/DY1/ whole genome sequencing.</title>
        <authorList>
            <person name="Kim M.K."/>
            <person name="Srinivasan S."/>
            <person name="Lee J.-J."/>
        </authorList>
    </citation>
    <scope>NUCLEOTIDE SEQUENCE [LARGE SCALE GENOMIC DNA]</scope>
    <source>
        <strain evidence="2 3">DY1</strain>
    </source>
</reference>
<feature type="chain" id="PRO_5008000588" evidence="1">
    <location>
        <begin position="18"/>
        <end position="170"/>
    </location>
</feature>
<evidence type="ECO:0000313" key="3">
    <source>
        <dbReference type="Proteomes" id="UP000077363"/>
    </source>
</evidence>
<dbReference type="EMBL" id="CP011387">
    <property type="protein sequence ID" value="ANE44023.1"/>
    <property type="molecule type" value="Genomic_DNA"/>
</dbReference>
<evidence type="ECO:0000313" key="2">
    <source>
        <dbReference type="EMBL" id="ANE44023.1"/>
    </source>
</evidence>
<dbReference type="PATRIC" id="fig|1182568.3.peg.2045"/>
<feature type="signal peptide" evidence="1">
    <location>
        <begin position="1"/>
        <end position="17"/>
    </location>
</feature>
<dbReference type="OrthoDB" id="65311at2"/>
<protein>
    <submittedName>
        <fullName evidence="2">Uncharacterized protein</fullName>
    </submittedName>
</protein>
<dbReference type="KEGG" id="dpu:SU48_09810"/>
<dbReference type="AlphaFoldDB" id="A0A172TB21"/>
<gene>
    <name evidence="2" type="ORF">SU48_09810</name>
</gene>
<dbReference type="Proteomes" id="UP000077363">
    <property type="component" value="Chromosome"/>
</dbReference>